<gene>
    <name evidence="2" type="ORF">APLA_LOCUS4792</name>
</gene>
<dbReference type="EMBL" id="CADEBD010000288">
    <property type="protein sequence ID" value="CAB3230903.1"/>
    <property type="molecule type" value="Genomic_DNA"/>
</dbReference>
<comment type="caution">
    <text evidence="2">The sequence shown here is derived from an EMBL/GenBank/DDBJ whole genome shotgun (WGS) entry which is preliminary data.</text>
</comment>
<feature type="region of interest" description="Disordered" evidence="1">
    <location>
        <begin position="248"/>
        <end position="332"/>
    </location>
</feature>
<feature type="compositionally biased region" description="Basic and acidic residues" evidence="1">
    <location>
        <begin position="282"/>
        <end position="292"/>
    </location>
</feature>
<feature type="compositionally biased region" description="Polar residues" evidence="1">
    <location>
        <begin position="248"/>
        <end position="273"/>
    </location>
</feature>
<feature type="region of interest" description="Disordered" evidence="1">
    <location>
        <begin position="1"/>
        <end position="111"/>
    </location>
</feature>
<sequence>MDKIDKDGVTVSLKGDDENKSDILSLSKGNISENLNAESNSEASEKEKTADSNFKIVSKLNSNEAGGDEADSNEAGGHEAGGDESSSDEAGGDKASRDEAGSDETVGDIFTPHELLPVTKKLLDKEGRGIVSASKSPEDLADRIFAAYYVDIVGLDALQSLALKEDHKELESYLPPRRSRYKPLLEPGCTWHYECREPHDLDTCHLKAHCKNETLSNGYMDEQNINMESLDEYFNRLVVAHHAGTTPISSLKLNTNNNTEDSNAEDSNSVTSDSSKRKRLYRKTEKVEEPIKKSKIRSSNTGVENSRNIPHIVKLVKPSPRFKQETTTSVAS</sequence>
<organism evidence="2 3">
    <name type="scientific">Arctia plantaginis</name>
    <name type="common">Wood tiger moth</name>
    <name type="synonym">Phalaena plantaginis</name>
    <dbReference type="NCBI Taxonomy" id="874455"/>
    <lineage>
        <taxon>Eukaryota</taxon>
        <taxon>Metazoa</taxon>
        <taxon>Ecdysozoa</taxon>
        <taxon>Arthropoda</taxon>
        <taxon>Hexapoda</taxon>
        <taxon>Insecta</taxon>
        <taxon>Pterygota</taxon>
        <taxon>Neoptera</taxon>
        <taxon>Endopterygota</taxon>
        <taxon>Lepidoptera</taxon>
        <taxon>Glossata</taxon>
        <taxon>Ditrysia</taxon>
        <taxon>Noctuoidea</taxon>
        <taxon>Erebidae</taxon>
        <taxon>Arctiinae</taxon>
        <taxon>Arctia</taxon>
    </lineage>
</organism>
<protein>
    <submittedName>
        <fullName evidence="2">Uncharacterized protein</fullName>
    </submittedName>
</protein>
<proteinExistence type="predicted"/>
<evidence type="ECO:0000313" key="2">
    <source>
        <dbReference type="EMBL" id="CAB3230903.1"/>
    </source>
</evidence>
<dbReference type="Proteomes" id="UP000494256">
    <property type="component" value="Unassembled WGS sequence"/>
</dbReference>
<evidence type="ECO:0000313" key="3">
    <source>
        <dbReference type="Proteomes" id="UP000494256"/>
    </source>
</evidence>
<reference evidence="2 3" key="1">
    <citation type="submission" date="2020-04" db="EMBL/GenBank/DDBJ databases">
        <authorList>
            <person name="Wallbank WR R."/>
            <person name="Pardo Diaz C."/>
            <person name="Kozak K."/>
            <person name="Martin S."/>
            <person name="Jiggins C."/>
            <person name="Moest M."/>
            <person name="Warren A I."/>
            <person name="Byers J.R.P. K."/>
            <person name="Montejo-Kovacevich G."/>
            <person name="Yen C E."/>
        </authorList>
    </citation>
    <scope>NUCLEOTIDE SEQUENCE [LARGE SCALE GENOMIC DNA]</scope>
</reference>
<dbReference type="AlphaFoldDB" id="A0A8S0ZD58"/>
<name>A0A8S0ZD58_ARCPL</name>
<dbReference type="OrthoDB" id="5572108at2759"/>
<feature type="compositionally biased region" description="Polar residues" evidence="1">
    <location>
        <begin position="297"/>
        <end position="308"/>
    </location>
</feature>
<evidence type="ECO:0000256" key="1">
    <source>
        <dbReference type="SAM" id="MobiDB-lite"/>
    </source>
</evidence>
<accession>A0A8S0ZD58</accession>
<feature type="compositionally biased region" description="Basic and acidic residues" evidence="1">
    <location>
        <begin position="1"/>
        <end position="21"/>
    </location>
</feature>
<feature type="compositionally biased region" description="Basic and acidic residues" evidence="1">
    <location>
        <begin position="91"/>
        <end position="100"/>
    </location>
</feature>
<feature type="compositionally biased region" description="Low complexity" evidence="1">
    <location>
        <begin position="30"/>
        <end position="42"/>
    </location>
</feature>